<dbReference type="PIRSF" id="PIRSF005859">
    <property type="entry name" value="PBR"/>
    <property type="match status" value="1"/>
</dbReference>
<feature type="transmembrane region" description="Helical" evidence="6">
    <location>
        <begin position="57"/>
        <end position="79"/>
    </location>
</feature>
<keyword evidence="4 6" id="KW-1133">Transmembrane helix</keyword>
<dbReference type="EMBL" id="KZ805301">
    <property type="protein sequence ID" value="PVI08056.1"/>
    <property type="molecule type" value="Genomic_DNA"/>
</dbReference>
<dbReference type="AlphaFoldDB" id="A0A2V1ECK8"/>
<dbReference type="Pfam" id="PF03073">
    <property type="entry name" value="TspO_MBR"/>
    <property type="match status" value="1"/>
</dbReference>
<keyword evidence="8" id="KW-1185">Reference proteome</keyword>
<evidence type="ECO:0000256" key="1">
    <source>
        <dbReference type="ARBA" id="ARBA00004141"/>
    </source>
</evidence>
<sequence length="189" mass="20534">MTTYIPSLTFPSYVFEQPAVSILLPIVAGAAIGYSTRPTETQKTYLALRQPPFHPPAWLFGPAWTTLYGLMGYAAHRAWSAGASSVNPATVALAKQGATLYTIQLGLNLAWMPLFFGFNRPVAATVDILALGGVVGYMTYIWGQVDETAGYLFAPYLGWLTFATYLCVGVGYLNDWDMSTAKRAAKKGE</sequence>
<dbReference type="STRING" id="97972.A0A2V1ECK8"/>
<evidence type="ECO:0000313" key="7">
    <source>
        <dbReference type="EMBL" id="PVI08056.1"/>
    </source>
</evidence>
<evidence type="ECO:0000256" key="3">
    <source>
        <dbReference type="ARBA" id="ARBA00022692"/>
    </source>
</evidence>
<dbReference type="GO" id="GO:0005741">
    <property type="term" value="C:mitochondrial outer membrane"/>
    <property type="evidence" value="ECO:0007669"/>
    <property type="project" value="TreeGrafter"/>
</dbReference>
<dbReference type="PANTHER" id="PTHR10057">
    <property type="entry name" value="PERIPHERAL-TYPE BENZODIAZEPINE RECEPTOR"/>
    <property type="match status" value="1"/>
</dbReference>
<dbReference type="InterPro" id="IPR038330">
    <property type="entry name" value="TspO/MBR-related_sf"/>
</dbReference>
<dbReference type="OrthoDB" id="8841220at2759"/>
<organism evidence="7 8">
    <name type="scientific">Periconia macrospinosa</name>
    <dbReference type="NCBI Taxonomy" id="97972"/>
    <lineage>
        <taxon>Eukaryota</taxon>
        <taxon>Fungi</taxon>
        <taxon>Dikarya</taxon>
        <taxon>Ascomycota</taxon>
        <taxon>Pezizomycotina</taxon>
        <taxon>Dothideomycetes</taxon>
        <taxon>Pleosporomycetidae</taxon>
        <taxon>Pleosporales</taxon>
        <taxon>Massarineae</taxon>
        <taxon>Periconiaceae</taxon>
        <taxon>Periconia</taxon>
    </lineage>
</organism>
<comment type="subcellular location">
    <subcellularLocation>
        <location evidence="1">Membrane</location>
        <topology evidence="1">Multi-pass membrane protein</topology>
    </subcellularLocation>
</comment>
<keyword evidence="5 6" id="KW-0472">Membrane</keyword>
<dbReference type="InterPro" id="IPR004307">
    <property type="entry name" value="TspO_MBR"/>
</dbReference>
<accession>A0A2V1ECK8</accession>
<feature type="transmembrane region" description="Helical" evidence="6">
    <location>
        <begin position="149"/>
        <end position="173"/>
    </location>
</feature>
<name>A0A2V1ECK8_9PLEO</name>
<dbReference type="Proteomes" id="UP000244855">
    <property type="component" value="Unassembled WGS sequence"/>
</dbReference>
<feature type="transmembrane region" description="Helical" evidence="6">
    <location>
        <begin position="20"/>
        <end position="36"/>
    </location>
</feature>
<feature type="transmembrane region" description="Helical" evidence="6">
    <location>
        <begin position="125"/>
        <end position="143"/>
    </location>
</feature>
<evidence type="ECO:0000256" key="2">
    <source>
        <dbReference type="ARBA" id="ARBA00007524"/>
    </source>
</evidence>
<reference evidence="7 8" key="1">
    <citation type="journal article" date="2018" name="Sci. Rep.">
        <title>Comparative genomics provides insights into the lifestyle and reveals functional heterogeneity of dark septate endophytic fungi.</title>
        <authorList>
            <person name="Knapp D.G."/>
            <person name="Nemeth J.B."/>
            <person name="Barry K."/>
            <person name="Hainaut M."/>
            <person name="Henrissat B."/>
            <person name="Johnson J."/>
            <person name="Kuo A."/>
            <person name="Lim J.H.P."/>
            <person name="Lipzen A."/>
            <person name="Nolan M."/>
            <person name="Ohm R.A."/>
            <person name="Tamas L."/>
            <person name="Grigoriev I.V."/>
            <person name="Spatafora J.W."/>
            <person name="Nagy L.G."/>
            <person name="Kovacs G.M."/>
        </authorList>
    </citation>
    <scope>NUCLEOTIDE SEQUENCE [LARGE SCALE GENOMIC DNA]</scope>
    <source>
        <strain evidence="7 8">DSE2036</strain>
    </source>
</reference>
<dbReference type="Gene3D" id="1.20.1260.100">
    <property type="entry name" value="TspO/MBR protein"/>
    <property type="match status" value="1"/>
</dbReference>
<proteinExistence type="inferred from homology"/>
<keyword evidence="3 6" id="KW-0812">Transmembrane</keyword>
<dbReference type="CDD" id="cd15904">
    <property type="entry name" value="TSPO_MBR"/>
    <property type="match status" value="1"/>
</dbReference>
<feature type="transmembrane region" description="Helical" evidence="6">
    <location>
        <begin position="99"/>
        <end position="118"/>
    </location>
</feature>
<evidence type="ECO:0000313" key="8">
    <source>
        <dbReference type="Proteomes" id="UP000244855"/>
    </source>
</evidence>
<dbReference type="GO" id="GO:0033013">
    <property type="term" value="P:tetrapyrrole metabolic process"/>
    <property type="evidence" value="ECO:0007669"/>
    <property type="project" value="UniProtKB-ARBA"/>
</dbReference>
<dbReference type="FunFam" id="1.20.1260.100:FF:000001">
    <property type="entry name" value="translocator protein 2"/>
    <property type="match status" value="1"/>
</dbReference>
<dbReference type="PANTHER" id="PTHR10057:SF0">
    <property type="entry name" value="TRANSLOCATOR PROTEIN"/>
    <property type="match status" value="1"/>
</dbReference>
<evidence type="ECO:0000256" key="6">
    <source>
        <dbReference type="SAM" id="Phobius"/>
    </source>
</evidence>
<evidence type="ECO:0000256" key="5">
    <source>
        <dbReference type="ARBA" id="ARBA00023136"/>
    </source>
</evidence>
<comment type="similarity">
    <text evidence="2">Belongs to the TspO/BZRP family.</text>
</comment>
<gene>
    <name evidence="7" type="ORF">DM02DRAFT_608159</name>
</gene>
<evidence type="ECO:0000256" key="4">
    <source>
        <dbReference type="ARBA" id="ARBA00022989"/>
    </source>
</evidence>
<protein>
    <submittedName>
        <fullName evidence="7">TspO/MBR-related protein</fullName>
    </submittedName>
</protein>